<accession>A0A8H7QNI8</accession>
<dbReference type="EMBL" id="JAEPRC010000528">
    <property type="protein sequence ID" value="KAG2195400.1"/>
    <property type="molecule type" value="Genomic_DNA"/>
</dbReference>
<evidence type="ECO:0000313" key="2">
    <source>
        <dbReference type="EMBL" id="KAG2195400.1"/>
    </source>
</evidence>
<keyword evidence="3" id="KW-1185">Reference proteome</keyword>
<feature type="region of interest" description="Disordered" evidence="1">
    <location>
        <begin position="285"/>
        <end position="314"/>
    </location>
</feature>
<sequence>MMTSSQRLATVRENSEEMYLNQEHPNSEQLSIGEDLLTDVNIDFGQEEEDSVFDLSLMQYLDQLPIAPPPPAATYSASFIEMVLQDIKDFKEDNQHVLNYEFDFNKSASDLPLEKEKEEEEEHAVEHSRRYQEYFNENEVPIQLTGMKDEIFKFAFTYKLSSSEFPLGYNNLVDPAIYQEQDELFNFEQEQDEQPMFDQDQYSFNDLLHEDDDSKDFSSWLCYDMNNENETVYFKENIDYSQVLSRNKNEDKNKYEDEYEDEYTDEYNKDKEEKYYHSSTKYSIERSKLKDKNNYNENAQHNKDREYKNSHAKSSHLNQSYGLLLDQIEASVDAKAIYNNDSNSESYKKQKPIPNPPPSSSLQPKQQCGVARSSRKKDKYESNEATVKIAKADFMLIAAKEPKHSTSFNDESTDSDFGFTDNIVNTSTPIERNKHQSYFTNNRVLRETYNKQEASNSSLYFNTRSRRRNIANKEKSESPKPTFNLRKKL</sequence>
<feature type="region of interest" description="Disordered" evidence="1">
    <location>
        <begin position="456"/>
        <end position="489"/>
    </location>
</feature>
<dbReference type="OrthoDB" id="2238840at2759"/>
<feature type="region of interest" description="Disordered" evidence="1">
    <location>
        <begin position="247"/>
        <end position="266"/>
    </location>
</feature>
<feature type="region of interest" description="Disordered" evidence="1">
    <location>
        <begin position="341"/>
        <end position="383"/>
    </location>
</feature>
<feature type="compositionally biased region" description="Basic and acidic residues" evidence="1">
    <location>
        <begin position="285"/>
        <end position="309"/>
    </location>
</feature>
<name>A0A8H7QNI8_9FUNG</name>
<comment type="caution">
    <text evidence="2">The sequence shown here is derived from an EMBL/GenBank/DDBJ whole genome shotgun (WGS) entry which is preliminary data.</text>
</comment>
<proteinExistence type="predicted"/>
<dbReference type="AlphaFoldDB" id="A0A8H7QNI8"/>
<reference evidence="2" key="1">
    <citation type="submission" date="2020-12" db="EMBL/GenBank/DDBJ databases">
        <title>Metabolic potential, ecology and presence of endohyphal bacteria is reflected in genomic diversity of Mucoromycotina.</title>
        <authorList>
            <person name="Muszewska A."/>
            <person name="Okrasinska A."/>
            <person name="Steczkiewicz K."/>
            <person name="Drgas O."/>
            <person name="Orlowska M."/>
            <person name="Perlinska-Lenart U."/>
            <person name="Aleksandrzak-Piekarczyk T."/>
            <person name="Szatraj K."/>
            <person name="Zielenkiewicz U."/>
            <person name="Pilsyk S."/>
            <person name="Malc E."/>
            <person name="Mieczkowski P."/>
            <person name="Kruszewska J.S."/>
            <person name="Biernat P."/>
            <person name="Pawlowska J."/>
        </authorList>
    </citation>
    <scope>NUCLEOTIDE SEQUENCE</scope>
    <source>
        <strain evidence="2">CBS 226.32</strain>
    </source>
</reference>
<evidence type="ECO:0000256" key="1">
    <source>
        <dbReference type="SAM" id="MobiDB-lite"/>
    </source>
</evidence>
<organism evidence="2 3">
    <name type="scientific">Mucor plumbeus</name>
    <dbReference type="NCBI Taxonomy" id="97098"/>
    <lineage>
        <taxon>Eukaryota</taxon>
        <taxon>Fungi</taxon>
        <taxon>Fungi incertae sedis</taxon>
        <taxon>Mucoromycota</taxon>
        <taxon>Mucoromycotina</taxon>
        <taxon>Mucoromycetes</taxon>
        <taxon>Mucorales</taxon>
        <taxon>Mucorineae</taxon>
        <taxon>Mucoraceae</taxon>
        <taxon>Mucor</taxon>
    </lineage>
</organism>
<protein>
    <submittedName>
        <fullName evidence="2">Uncharacterized protein</fullName>
    </submittedName>
</protein>
<dbReference type="Proteomes" id="UP000650833">
    <property type="component" value="Unassembled WGS sequence"/>
</dbReference>
<evidence type="ECO:0000313" key="3">
    <source>
        <dbReference type="Proteomes" id="UP000650833"/>
    </source>
</evidence>
<feature type="compositionally biased region" description="Basic and acidic residues" evidence="1">
    <location>
        <begin position="247"/>
        <end position="256"/>
    </location>
</feature>
<gene>
    <name evidence="2" type="ORF">INT46_005558</name>
</gene>